<dbReference type="CDD" id="cd23129">
    <property type="entry name" value="RING-HC_XBAT35-like"/>
    <property type="match status" value="1"/>
</dbReference>
<feature type="region of interest" description="Disordered" evidence="5">
    <location>
        <begin position="255"/>
        <end position="277"/>
    </location>
</feature>
<gene>
    <name evidence="7" type="ORF">FCM35_KLT20136</name>
</gene>
<evidence type="ECO:0000256" key="5">
    <source>
        <dbReference type="SAM" id="MobiDB-lite"/>
    </source>
</evidence>
<keyword evidence="2 3" id="KW-0040">ANK repeat</keyword>
<dbReference type="PROSITE" id="PS50297">
    <property type="entry name" value="ANK_REP_REGION"/>
    <property type="match status" value="2"/>
</dbReference>
<keyword evidence="8" id="KW-1185">Reference proteome</keyword>
<organism evidence="7 8">
    <name type="scientific">Carex littledalei</name>
    <dbReference type="NCBI Taxonomy" id="544730"/>
    <lineage>
        <taxon>Eukaryota</taxon>
        <taxon>Viridiplantae</taxon>
        <taxon>Streptophyta</taxon>
        <taxon>Embryophyta</taxon>
        <taxon>Tracheophyta</taxon>
        <taxon>Spermatophyta</taxon>
        <taxon>Magnoliopsida</taxon>
        <taxon>Liliopsida</taxon>
        <taxon>Poales</taxon>
        <taxon>Cyperaceae</taxon>
        <taxon>Cyperoideae</taxon>
        <taxon>Cariceae</taxon>
        <taxon>Carex</taxon>
        <taxon>Carex subgen. Euthyceras</taxon>
    </lineage>
</organism>
<dbReference type="SMART" id="SM00184">
    <property type="entry name" value="RING"/>
    <property type="match status" value="1"/>
</dbReference>
<feature type="repeat" description="ANK" evidence="3">
    <location>
        <begin position="69"/>
        <end position="101"/>
    </location>
</feature>
<dbReference type="SMART" id="SM00248">
    <property type="entry name" value="ANK"/>
    <property type="match status" value="2"/>
</dbReference>
<keyword evidence="1" id="KW-0677">Repeat</keyword>
<dbReference type="PROSITE" id="PS50088">
    <property type="entry name" value="ANK_REPEAT"/>
    <property type="match status" value="2"/>
</dbReference>
<name>A0A833RIJ2_9POAL</name>
<feature type="repeat" description="ANK" evidence="3">
    <location>
        <begin position="33"/>
        <end position="66"/>
    </location>
</feature>
<keyword evidence="4" id="KW-0479">Metal-binding</keyword>
<evidence type="ECO:0000256" key="3">
    <source>
        <dbReference type="PROSITE-ProRule" id="PRU00023"/>
    </source>
</evidence>
<accession>A0A833RIJ2</accession>
<evidence type="ECO:0000259" key="6">
    <source>
        <dbReference type="PROSITE" id="PS50089"/>
    </source>
</evidence>
<keyword evidence="4" id="KW-0862">Zinc</keyword>
<dbReference type="EMBL" id="SWLB01000008">
    <property type="protein sequence ID" value="KAF3335629.1"/>
    <property type="molecule type" value="Genomic_DNA"/>
</dbReference>
<dbReference type="SUPFAM" id="SSF57850">
    <property type="entry name" value="RING/U-box"/>
    <property type="match status" value="1"/>
</dbReference>
<dbReference type="PANTHER" id="PTHR24171">
    <property type="entry name" value="ANKYRIN REPEAT DOMAIN-CONTAINING PROTEIN 39-RELATED"/>
    <property type="match status" value="1"/>
</dbReference>
<dbReference type="InterPro" id="IPR002110">
    <property type="entry name" value="Ankyrin_rpt"/>
</dbReference>
<keyword evidence="4" id="KW-0863">Zinc-finger</keyword>
<dbReference type="InterPro" id="IPR013083">
    <property type="entry name" value="Znf_RING/FYVE/PHD"/>
</dbReference>
<evidence type="ECO:0000313" key="8">
    <source>
        <dbReference type="Proteomes" id="UP000623129"/>
    </source>
</evidence>
<dbReference type="InterPro" id="IPR001841">
    <property type="entry name" value="Znf_RING"/>
</dbReference>
<evidence type="ECO:0000256" key="4">
    <source>
        <dbReference type="PROSITE-ProRule" id="PRU00175"/>
    </source>
</evidence>
<comment type="caution">
    <text evidence="7">The sequence shown here is derived from an EMBL/GenBank/DDBJ whole genome shotgun (WGS) entry which is preliminary data.</text>
</comment>
<dbReference type="AlphaFoldDB" id="A0A833RIJ2"/>
<dbReference type="PROSITE" id="PS50089">
    <property type="entry name" value="ZF_RING_2"/>
    <property type="match status" value="1"/>
</dbReference>
<dbReference type="InterPro" id="IPR036770">
    <property type="entry name" value="Ankyrin_rpt-contain_sf"/>
</dbReference>
<evidence type="ECO:0000256" key="2">
    <source>
        <dbReference type="ARBA" id="ARBA00023043"/>
    </source>
</evidence>
<feature type="domain" description="RING-type" evidence="6">
    <location>
        <begin position="428"/>
        <end position="467"/>
    </location>
</feature>
<dbReference type="Gene3D" id="1.25.40.20">
    <property type="entry name" value="Ankyrin repeat-containing domain"/>
    <property type="match status" value="1"/>
</dbReference>
<dbReference type="Pfam" id="PF13920">
    <property type="entry name" value="zf-C3HC4_3"/>
    <property type="match status" value="1"/>
</dbReference>
<dbReference type="Gene3D" id="3.30.40.10">
    <property type="entry name" value="Zinc/RING finger domain, C3HC4 (zinc finger)"/>
    <property type="match status" value="1"/>
</dbReference>
<dbReference type="GO" id="GO:0008270">
    <property type="term" value="F:zinc ion binding"/>
    <property type="evidence" value="ECO:0007669"/>
    <property type="project" value="UniProtKB-KW"/>
</dbReference>
<dbReference type="Pfam" id="PF12796">
    <property type="entry name" value="Ank_2"/>
    <property type="match status" value="1"/>
</dbReference>
<evidence type="ECO:0000313" key="7">
    <source>
        <dbReference type="EMBL" id="KAF3335629.1"/>
    </source>
</evidence>
<proteinExistence type="predicted"/>
<evidence type="ECO:0000256" key="1">
    <source>
        <dbReference type="ARBA" id="ARBA00022737"/>
    </source>
</evidence>
<dbReference type="SUPFAM" id="SSF48403">
    <property type="entry name" value="Ankyrin repeat"/>
    <property type="match status" value="1"/>
</dbReference>
<dbReference type="OrthoDB" id="1711136at2759"/>
<dbReference type="Proteomes" id="UP000623129">
    <property type="component" value="Unassembled WGS sequence"/>
</dbReference>
<reference evidence="7" key="1">
    <citation type="submission" date="2020-01" db="EMBL/GenBank/DDBJ databases">
        <title>Genome sequence of Kobresia littledalei, the first chromosome-level genome in the family Cyperaceae.</title>
        <authorList>
            <person name="Qu G."/>
        </authorList>
    </citation>
    <scope>NUCLEOTIDE SEQUENCE</scope>
    <source>
        <strain evidence="7">C.B.Clarke</strain>
        <tissue evidence="7">Leaf</tissue>
    </source>
</reference>
<protein>
    <submittedName>
        <fullName evidence="7">Putative E3 ubiquitin-protein ligase XBOS34</fullName>
    </submittedName>
</protein>
<sequence>MDREIYEKVISGNIEDIRALRRKGAGIEWKDSEGRTPLIIACLRHDRFDVAKALIDFGANVNAYQPGKNGGTPLHHAIMKGHDQIVKLLLANGANLFVRNDDDYTALDLARKRGRFIIVRTIESHISIFSGWLRAECCSVLNGGFRPIPSDFRPGKVWAVVLPSDTIDLTRPLKLELVIYLAQEVAEPCEMIRLMENHIEQPNFNEPDPFVVIKTSGTRYKLFSEYWGEKQQIKLFYNACRGVLEANDLNRSPSPYQFSTTIQPTRHSTVPGSTRLANSAPEQLPVHRTIPIPTLLTNSSSSPGVHRNAPISTGFTSAGATETYTTDPEDIELARAIKASIETAIAEGIFLEPHCVPETGTMGTTISLNEPLLSDTTSEETFYETFFNYPSDASPNQETVSSTIFSDTSTNTSGLKLARRDMTENSSCIVCFDSQVEAACIPCGHMAGCLACLKKIEAKSKKCPVCRAKVDQVIKIYTV</sequence>